<feature type="region of interest" description="Disordered" evidence="8">
    <location>
        <begin position="284"/>
        <end position="309"/>
    </location>
</feature>
<reference evidence="10 11" key="1">
    <citation type="submission" date="2017-04" db="EMBL/GenBank/DDBJ databases">
        <title>Draft genome sequence of Marssonina coronaria NL1: causal agent of apple blotch.</title>
        <authorList>
            <person name="Cheng Q."/>
        </authorList>
    </citation>
    <scope>NUCLEOTIDE SEQUENCE [LARGE SCALE GENOMIC DNA]</scope>
    <source>
        <strain evidence="10 11">NL1</strain>
    </source>
</reference>
<dbReference type="AlphaFoldDB" id="A0A218YSJ4"/>
<dbReference type="PANTHER" id="PTHR13220">
    <property type="entry name" value="TIMELESS INTERACTING-RELATED"/>
    <property type="match status" value="1"/>
</dbReference>
<dbReference type="FunCoup" id="A0A218YSJ4">
    <property type="interactions" value="207"/>
</dbReference>
<evidence type="ECO:0000259" key="9">
    <source>
        <dbReference type="Pfam" id="PF07962"/>
    </source>
</evidence>
<dbReference type="GO" id="GO:0000076">
    <property type="term" value="P:DNA replication checkpoint signaling"/>
    <property type="evidence" value="ECO:0007669"/>
    <property type="project" value="UniProtKB-UniRule"/>
</dbReference>
<comment type="function">
    <text evidence="7">Plays an important role in the control of DNA replication and the maintenance of replication fork stability.</text>
</comment>
<name>A0A218YSJ4_9HELO</name>
<dbReference type="EMBL" id="MZNU01000414">
    <property type="protein sequence ID" value="OWO98027.1"/>
    <property type="molecule type" value="Genomic_DNA"/>
</dbReference>
<evidence type="ECO:0000256" key="2">
    <source>
        <dbReference type="ARBA" id="ARBA00006075"/>
    </source>
</evidence>
<accession>A0A218YSJ4</accession>
<sequence length="355" mass="40026">MSNNSRPLHTEEPSAGGGDEFDDLFDYDANMNDHEDPFSENYIEDKERQRMKEAEVKSKGGDVLGIDDAVEVTRKPRAPRVKLDENRLLSSNGIPKLRNRAKHHLKFKGKGHEYSDAERLLSMYQIWLDDLFPKARFLDALRMVEKMGHKKRIQMMRMEWINEGKPQTVHEDSLFDEPTLPSIEDDGRENTSSRVAPIFETTAAGRPKTPVPNDSNGADTEMDEDLYGATPRASTQRPVDSTEQHDFLLGGTRTSIFAPAKEIVQDGPDDDELDALMAEAEAEQSETVTKVNKPATFHSKPVNNSTEDDDLDALLAEEEMLRAAADKRAPASRPPVLHGEFHDEMEAMADMDDMW</sequence>
<keyword evidence="4" id="KW-0236">DNA replication inhibitor</keyword>
<feature type="region of interest" description="Disordered" evidence="8">
    <location>
        <begin position="169"/>
        <end position="224"/>
    </location>
</feature>
<dbReference type="GO" id="GO:0006974">
    <property type="term" value="P:DNA damage response"/>
    <property type="evidence" value="ECO:0007669"/>
    <property type="project" value="UniProtKB-KW"/>
</dbReference>
<dbReference type="Pfam" id="PF07962">
    <property type="entry name" value="Swi3"/>
    <property type="match status" value="1"/>
</dbReference>
<comment type="subcellular location">
    <subcellularLocation>
        <location evidence="1 7">Nucleus</location>
    </subcellularLocation>
</comment>
<dbReference type="GO" id="GO:0031297">
    <property type="term" value="P:replication fork processing"/>
    <property type="evidence" value="ECO:0007669"/>
    <property type="project" value="UniProtKB-UniRule"/>
</dbReference>
<dbReference type="OrthoDB" id="437078at2759"/>
<dbReference type="InterPro" id="IPR040038">
    <property type="entry name" value="TIPIN/Csm3/Swi3"/>
</dbReference>
<comment type="caution">
    <text evidence="10">The sequence shown here is derived from an EMBL/GenBank/DDBJ whole genome shotgun (WGS) entry which is preliminary data.</text>
</comment>
<evidence type="ECO:0000313" key="11">
    <source>
        <dbReference type="Proteomes" id="UP000242519"/>
    </source>
</evidence>
<dbReference type="STRING" id="503106.A0A218YSJ4"/>
<evidence type="ECO:0000256" key="7">
    <source>
        <dbReference type="RuleBase" id="RU366049"/>
    </source>
</evidence>
<keyword evidence="11" id="KW-1185">Reference proteome</keyword>
<dbReference type="Proteomes" id="UP000242519">
    <property type="component" value="Unassembled WGS sequence"/>
</dbReference>
<keyword evidence="3 7" id="KW-0227">DNA damage</keyword>
<feature type="domain" description="Chromosome segregation in meiosis protein 3" evidence="9">
    <location>
        <begin position="82"/>
        <end position="164"/>
    </location>
</feature>
<evidence type="ECO:0000256" key="8">
    <source>
        <dbReference type="SAM" id="MobiDB-lite"/>
    </source>
</evidence>
<dbReference type="PANTHER" id="PTHR13220:SF11">
    <property type="entry name" value="TIMELESS-INTERACTING PROTEIN"/>
    <property type="match status" value="1"/>
</dbReference>
<feature type="compositionally biased region" description="Basic and acidic residues" evidence="8">
    <location>
        <begin position="31"/>
        <end position="58"/>
    </location>
</feature>
<feature type="region of interest" description="Disordered" evidence="8">
    <location>
        <begin position="1"/>
        <end position="58"/>
    </location>
</feature>
<organism evidence="10 11">
    <name type="scientific">Diplocarpon coronariae</name>
    <dbReference type="NCBI Taxonomy" id="2795749"/>
    <lineage>
        <taxon>Eukaryota</taxon>
        <taxon>Fungi</taxon>
        <taxon>Dikarya</taxon>
        <taxon>Ascomycota</taxon>
        <taxon>Pezizomycotina</taxon>
        <taxon>Leotiomycetes</taxon>
        <taxon>Helotiales</taxon>
        <taxon>Drepanopezizaceae</taxon>
        <taxon>Diplocarpon</taxon>
    </lineage>
</organism>
<evidence type="ECO:0000256" key="5">
    <source>
        <dbReference type="ARBA" id="ARBA00023242"/>
    </source>
</evidence>
<dbReference type="GO" id="GO:0043111">
    <property type="term" value="P:replication fork arrest"/>
    <property type="evidence" value="ECO:0007669"/>
    <property type="project" value="TreeGrafter"/>
</dbReference>
<protein>
    <recommendedName>
        <fullName evidence="7">Chromosome segregation in meiosis protein</fullName>
    </recommendedName>
</protein>
<evidence type="ECO:0000313" key="10">
    <source>
        <dbReference type="EMBL" id="OWO98027.1"/>
    </source>
</evidence>
<evidence type="ECO:0000256" key="3">
    <source>
        <dbReference type="ARBA" id="ARBA00022763"/>
    </source>
</evidence>
<dbReference type="InParanoid" id="A0A218YSJ4"/>
<keyword evidence="5 7" id="KW-0539">Nucleus</keyword>
<dbReference type="InterPro" id="IPR012923">
    <property type="entry name" value="Csm3"/>
</dbReference>
<evidence type="ECO:0000256" key="4">
    <source>
        <dbReference type="ARBA" id="ARBA00022880"/>
    </source>
</evidence>
<dbReference type="GO" id="GO:0003677">
    <property type="term" value="F:DNA binding"/>
    <property type="evidence" value="ECO:0007669"/>
    <property type="project" value="TreeGrafter"/>
</dbReference>
<comment type="similarity">
    <text evidence="2 7">Belongs to the CSM3 family.</text>
</comment>
<dbReference type="GO" id="GO:0031298">
    <property type="term" value="C:replication fork protection complex"/>
    <property type="evidence" value="ECO:0007669"/>
    <property type="project" value="TreeGrafter"/>
</dbReference>
<keyword evidence="6 7" id="KW-0131">Cell cycle</keyword>
<evidence type="ECO:0000256" key="6">
    <source>
        <dbReference type="ARBA" id="ARBA00023306"/>
    </source>
</evidence>
<gene>
    <name evidence="10" type="ORF">B2J93_8252</name>
</gene>
<evidence type="ECO:0000256" key="1">
    <source>
        <dbReference type="ARBA" id="ARBA00004123"/>
    </source>
</evidence>
<proteinExistence type="inferred from homology"/>